<dbReference type="AlphaFoldDB" id="A0A1Y2H6Q8"/>
<organism evidence="14 15">
    <name type="scientific">Catenaria anguillulae PL171</name>
    <dbReference type="NCBI Taxonomy" id="765915"/>
    <lineage>
        <taxon>Eukaryota</taxon>
        <taxon>Fungi</taxon>
        <taxon>Fungi incertae sedis</taxon>
        <taxon>Blastocladiomycota</taxon>
        <taxon>Blastocladiomycetes</taxon>
        <taxon>Blastocladiales</taxon>
        <taxon>Catenariaceae</taxon>
        <taxon>Catenaria</taxon>
    </lineage>
</organism>
<dbReference type="InterPro" id="IPR017441">
    <property type="entry name" value="Protein_kinase_ATP_BS"/>
</dbReference>
<evidence type="ECO:0000256" key="3">
    <source>
        <dbReference type="ARBA" id="ARBA00022544"/>
    </source>
</evidence>
<evidence type="ECO:0000256" key="6">
    <source>
        <dbReference type="ARBA" id="ARBA00022777"/>
    </source>
</evidence>
<dbReference type="EMBL" id="MCFL01000092">
    <property type="protein sequence ID" value="ORZ30277.1"/>
    <property type="molecule type" value="Genomic_DNA"/>
</dbReference>
<comment type="function">
    <text evidence="8">Protein kinase that acts downstream of the MPS1 MAPK cascade as a highly conservative signal modulator that dictates growth, conidiation and pathogenicity. Phosphorylates HAT1 at 'Ser-8' to block its translocation from the nucleus to the cytoplasm where HAT1 positively regulates appressorium development and pathogenicity.</text>
</comment>
<dbReference type="GO" id="GO:0030154">
    <property type="term" value="P:cell differentiation"/>
    <property type="evidence" value="ECO:0007669"/>
    <property type="project" value="TreeGrafter"/>
</dbReference>
<dbReference type="FunFam" id="3.30.200.20:FF:000009">
    <property type="entry name" value="Glycogen synthase kinase-3 beta"/>
    <property type="match status" value="1"/>
</dbReference>
<evidence type="ECO:0000259" key="13">
    <source>
        <dbReference type="PROSITE" id="PS50011"/>
    </source>
</evidence>
<reference evidence="14 15" key="1">
    <citation type="submission" date="2016-07" db="EMBL/GenBank/DDBJ databases">
        <title>Pervasive Adenine N6-methylation of Active Genes in Fungi.</title>
        <authorList>
            <consortium name="DOE Joint Genome Institute"/>
            <person name="Mondo S.J."/>
            <person name="Dannebaum R.O."/>
            <person name="Kuo R.C."/>
            <person name="Labutti K."/>
            <person name="Haridas S."/>
            <person name="Kuo A."/>
            <person name="Salamov A."/>
            <person name="Ahrendt S.R."/>
            <person name="Lipzen A."/>
            <person name="Sullivan W."/>
            <person name="Andreopoulos W.B."/>
            <person name="Clum A."/>
            <person name="Lindquist E."/>
            <person name="Daum C."/>
            <person name="Ramamoorthy G.K."/>
            <person name="Gryganskyi A."/>
            <person name="Culley D."/>
            <person name="Magnuson J.K."/>
            <person name="James T.Y."/>
            <person name="O'Malley M.A."/>
            <person name="Stajich J.E."/>
            <person name="Spatafora J.W."/>
            <person name="Visel A."/>
            <person name="Grigoriev I.V."/>
        </authorList>
    </citation>
    <scope>NUCLEOTIDE SEQUENCE [LARGE SCALE GENOMIC DNA]</scope>
    <source>
        <strain evidence="14 15">PL171</strain>
    </source>
</reference>
<dbReference type="PROSITE" id="PS50011">
    <property type="entry name" value="PROTEIN_KINASE_DOM"/>
    <property type="match status" value="1"/>
</dbReference>
<feature type="domain" description="Protein kinase" evidence="13">
    <location>
        <begin position="43"/>
        <end position="327"/>
    </location>
</feature>
<evidence type="ECO:0000256" key="1">
    <source>
        <dbReference type="ARBA" id="ARBA00005527"/>
    </source>
</evidence>
<dbReference type="InterPro" id="IPR000719">
    <property type="entry name" value="Prot_kinase_dom"/>
</dbReference>
<dbReference type="OrthoDB" id="272141at2759"/>
<evidence type="ECO:0000313" key="15">
    <source>
        <dbReference type="Proteomes" id="UP000193411"/>
    </source>
</evidence>
<dbReference type="Proteomes" id="UP000193411">
    <property type="component" value="Unassembled WGS sequence"/>
</dbReference>
<feature type="binding site" evidence="10">
    <location>
        <position position="73"/>
    </location>
    <ligand>
        <name>ATP</name>
        <dbReference type="ChEBI" id="CHEBI:30616"/>
    </ligand>
</feature>
<keyword evidence="7 10" id="KW-0067">ATP-binding</keyword>
<comment type="similarity">
    <text evidence="1">Belongs to the protein kinase superfamily. CMGC Ser/Thr protein kinase family. GSK-3 subfamily.</text>
</comment>
<dbReference type="GO" id="GO:0005634">
    <property type="term" value="C:nucleus"/>
    <property type="evidence" value="ECO:0007669"/>
    <property type="project" value="TreeGrafter"/>
</dbReference>
<comment type="caution">
    <text evidence="14">The sequence shown here is derived from an EMBL/GenBank/DDBJ whole genome shotgun (WGS) entry which is preliminary data.</text>
</comment>
<keyword evidence="6 14" id="KW-0418">Kinase</keyword>
<feature type="region of interest" description="Disordered" evidence="12">
    <location>
        <begin position="382"/>
        <end position="405"/>
    </location>
</feature>
<dbReference type="Gene3D" id="1.10.510.10">
    <property type="entry name" value="Transferase(Phosphotransferase) domain 1"/>
    <property type="match status" value="1"/>
</dbReference>
<keyword evidence="5 10" id="KW-0547">Nucleotide-binding</keyword>
<evidence type="ECO:0000256" key="2">
    <source>
        <dbReference type="ARBA" id="ARBA00022527"/>
    </source>
</evidence>
<protein>
    <recommendedName>
        <fullName evidence="9">Glycogen synthase kinase 1</fullName>
    </recommendedName>
</protein>
<proteinExistence type="inferred from homology"/>
<dbReference type="GO" id="GO:0004674">
    <property type="term" value="F:protein serine/threonine kinase activity"/>
    <property type="evidence" value="ECO:0007669"/>
    <property type="project" value="UniProtKB-KW"/>
</dbReference>
<gene>
    <name evidence="14" type="ORF">BCR44DRAFT_124625</name>
</gene>
<evidence type="ECO:0000256" key="10">
    <source>
        <dbReference type="PROSITE-ProRule" id="PRU10141"/>
    </source>
</evidence>
<feature type="region of interest" description="Disordered" evidence="12">
    <location>
        <begin position="1"/>
        <end position="24"/>
    </location>
</feature>
<dbReference type="Pfam" id="PF00069">
    <property type="entry name" value="Pkinase"/>
    <property type="match status" value="1"/>
</dbReference>
<dbReference type="GO" id="GO:0005737">
    <property type="term" value="C:cytoplasm"/>
    <property type="evidence" value="ECO:0007669"/>
    <property type="project" value="TreeGrafter"/>
</dbReference>
<dbReference type="PROSITE" id="PS00108">
    <property type="entry name" value="PROTEIN_KINASE_ST"/>
    <property type="match status" value="1"/>
</dbReference>
<dbReference type="FunFam" id="1.10.510.10:FF:000082">
    <property type="entry name" value="Shaggy-related protein kinase kappa"/>
    <property type="match status" value="1"/>
</dbReference>
<dbReference type="InterPro" id="IPR039192">
    <property type="entry name" value="STKc_GSK3"/>
</dbReference>
<evidence type="ECO:0000256" key="4">
    <source>
        <dbReference type="ARBA" id="ARBA00022679"/>
    </source>
</evidence>
<dbReference type="CDD" id="cd14137">
    <property type="entry name" value="STKc_GSK3"/>
    <property type="match status" value="1"/>
</dbReference>
<dbReference type="PANTHER" id="PTHR24057">
    <property type="entry name" value="GLYCOGEN SYNTHASE KINASE-3 ALPHA"/>
    <property type="match status" value="1"/>
</dbReference>
<keyword evidence="3" id="KW-0309">Germination</keyword>
<dbReference type="InterPro" id="IPR050591">
    <property type="entry name" value="GSK-3"/>
</dbReference>
<dbReference type="STRING" id="765915.A0A1Y2H6Q8"/>
<evidence type="ECO:0000256" key="12">
    <source>
        <dbReference type="SAM" id="MobiDB-lite"/>
    </source>
</evidence>
<dbReference type="SMART" id="SM00220">
    <property type="entry name" value="S_TKc"/>
    <property type="match status" value="1"/>
</dbReference>
<dbReference type="PROSITE" id="PS00107">
    <property type="entry name" value="PROTEIN_KINASE_ATP"/>
    <property type="match status" value="1"/>
</dbReference>
<evidence type="ECO:0000256" key="11">
    <source>
        <dbReference type="RuleBase" id="RU000304"/>
    </source>
</evidence>
<keyword evidence="4" id="KW-0808">Transferase</keyword>
<dbReference type="GO" id="GO:0004712">
    <property type="term" value="F:protein serine/threonine/tyrosine kinase activity"/>
    <property type="evidence" value="ECO:0007669"/>
    <property type="project" value="TreeGrafter"/>
</dbReference>
<keyword evidence="2 11" id="KW-0723">Serine/threonine-protein kinase</keyword>
<feature type="compositionally biased region" description="Low complexity" evidence="12">
    <location>
        <begin position="1"/>
        <end position="10"/>
    </location>
</feature>
<dbReference type="SUPFAM" id="SSF56112">
    <property type="entry name" value="Protein kinase-like (PK-like)"/>
    <property type="match status" value="1"/>
</dbReference>
<evidence type="ECO:0000256" key="5">
    <source>
        <dbReference type="ARBA" id="ARBA00022741"/>
    </source>
</evidence>
<dbReference type="InterPro" id="IPR011009">
    <property type="entry name" value="Kinase-like_dom_sf"/>
</dbReference>
<dbReference type="Gene3D" id="3.30.200.20">
    <property type="entry name" value="Phosphorylase Kinase, domain 1"/>
    <property type="match status" value="1"/>
</dbReference>
<keyword evidence="15" id="KW-1185">Reference proteome</keyword>
<evidence type="ECO:0000313" key="14">
    <source>
        <dbReference type="EMBL" id="ORZ30277.1"/>
    </source>
</evidence>
<name>A0A1Y2H6Q8_9FUNG</name>
<evidence type="ECO:0000256" key="8">
    <source>
        <dbReference type="ARBA" id="ARBA00055136"/>
    </source>
</evidence>
<accession>A0A1Y2H6Q8</accession>
<evidence type="ECO:0000256" key="9">
    <source>
        <dbReference type="ARBA" id="ARBA00072289"/>
    </source>
</evidence>
<sequence>MSSNAAPTGIPAGGGGASSGSSRRTTTIIATDAKTGESIEFSYYDWKPVGNGSFGVVYEATLADTHERVAVKKVLQDKRFKNRELQIMRMVDHRNIVDLKSFFYSNGDRRDEVYLNLVLEYVPETIYRASRHFTKAKQAMPFLLVKLYMYQVFRSLAYIHALGICHRDIKPQNLLLNSATGVLKLCDFGSAKMLIAGEPNVSYICSRYYRAPELIFGATNYTTQIDVWSAGCVMAELMLGKPMFPGESGVDQLVEIIKVLGTPERNQVMAMNPNYTEHNFPPIRAHPWAQIFAPKTPVEALDLIDKLLRYEPNARPTAWETLTHPFFDELRVADTRLPSGKELPALFDFTRMELSIRPDLNKKLVPPHAEEALRAKGIDLNNFTPEHIDNPNNPKPAAGGGGGAQ</sequence>
<dbReference type="InterPro" id="IPR008271">
    <property type="entry name" value="Ser/Thr_kinase_AS"/>
</dbReference>
<dbReference type="PANTHER" id="PTHR24057:SF0">
    <property type="entry name" value="PROTEIN KINASE SHAGGY-RELATED"/>
    <property type="match status" value="1"/>
</dbReference>
<dbReference type="GO" id="GO:0005524">
    <property type="term" value="F:ATP binding"/>
    <property type="evidence" value="ECO:0007669"/>
    <property type="project" value="UniProtKB-UniRule"/>
</dbReference>
<dbReference type="GO" id="GO:0007165">
    <property type="term" value="P:signal transduction"/>
    <property type="evidence" value="ECO:0007669"/>
    <property type="project" value="TreeGrafter"/>
</dbReference>
<evidence type="ECO:0000256" key="7">
    <source>
        <dbReference type="ARBA" id="ARBA00022840"/>
    </source>
</evidence>